<dbReference type="Proteomes" id="UP000253961">
    <property type="component" value="Unassembled WGS sequence"/>
</dbReference>
<dbReference type="EMBL" id="QPKV01000012">
    <property type="protein sequence ID" value="RDC54572.1"/>
    <property type="molecule type" value="Genomic_DNA"/>
</dbReference>
<dbReference type="AlphaFoldDB" id="A0A369PQL1"/>
<proteinExistence type="predicted"/>
<dbReference type="RefSeq" id="WP_056095029.1">
    <property type="nucleotide sequence ID" value="NZ_QPKV01000012.1"/>
</dbReference>
<evidence type="ECO:0000313" key="2">
    <source>
        <dbReference type="Proteomes" id="UP000253961"/>
    </source>
</evidence>
<organism evidence="1 2">
    <name type="scientific">Pedobacter chinensis</name>
    <dbReference type="NCBI Taxonomy" id="2282421"/>
    <lineage>
        <taxon>Bacteria</taxon>
        <taxon>Pseudomonadati</taxon>
        <taxon>Bacteroidota</taxon>
        <taxon>Sphingobacteriia</taxon>
        <taxon>Sphingobacteriales</taxon>
        <taxon>Sphingobacteriaceae</taxon>
        <taxon>Pedobacter</taxon>
    </lineage>
</organism>
<sequence length="140" mass="15561">MEELTGRLVVVHPQLTTDPVSRQGQIGVIAIADLQKDNISVGFGGGPLGRYSSDALLVLKDKRELYQDIMTGVKDMDAGTFKDLLDINMKQEYSDYGHISAAMKIAVENPEVMKRSMISLEDYISRNHNINVSEAVSFER</sequence>
<reference evidence="1 2" key="1">
    <citation type="submission" date="2018-07" db="EMBL/GenBank/DDBJ databases">
        <title>Pedobacter sp. nov., isolated from soil.</title>
        <authorList>
            <person name="Zhou L.Y."/>
            <person name="Du Z.J."/>
        </authorList>
    </citation>
    <scope>NUCLEOTIDE SEQUENCE [LARGE SCALE GENOMIC DNA]</scope>
    <source>
        <strain evidence="1 2">JDX94</strain>
    </source>
</reference>
<comment type="caution">
    <text evidence="1">The sequence shown here is derived from an EMBL/GenBank/DDBJ whole genome shotgun (WGS) entry which is preliminary data.</text>
</comment>
<dbReference type="OrthoDB" id="710556at2"/>
<evidence type="ECO:0000313" key="1">
    <source>
        <dbReference type="EMBL" id="RDC54572.1"/>
    </source>
</evidence>
<keyword evidence="2" id="KW-1185">Reference proteome</keyword>
<accession>A0A369PQL1</accession>
<gene>
    <name evidence="1" type="ORF">DU508_20335</name>
</gene>
<name>A0A369PQL1_9SPHI</name>
<protein>
    <submittedName>
        <fullName evidence="1">Uncharacterized protein</fullName>
    </submittedName>
</protein>